<feature type="coiled-coil region" evidence="1">
    <location>
        <begin position="55"/>
        <end position="82"/>
    </location>
</feature>
<keyword evidence="1" id="KW-0175">Coiled coil</keyword>
<organism evidence="2 3">
    <name type="scientific">Devosia nitrariae</name>
    <dbReference type="NCBI Taxonomy" id="2071872"/>
    <lineage>
        <taxon>Bacteria</taxon>
        <taxon>Pseudomonadati</taxon>
        <taxon>Pseudomonadota</taxon>
        <taxon>Alphaproteobacteria</taxon>
        <taxon>Hyphomicrobiales</taxon>
        <taxon>Devosiaceae</taxon>
        <taxon>Devosia</taxon>
    </lineage>
</organism>
<evidence type="ECO:0000256" key="1">
    <source>
        <dbReference type="SAM" id="Coils"/>
    </source>
</evidence>
<sequence>MARTAELFRPSDVTRWGIVALVSLSLAVLSANVSALLPPATLSGLHATRLGGLSVEQLRTTVANLRQEAVAMQRENSELAARFSLNEEAGHEATRRIGALEATLPHLLETLAANEPGVDRSLTTASIGAPEGETRDADGGKVRVVQTPMQMPSVLAPEPAPARAGTAAFTPNSEGRFGMAVGPRLTPGQAAVAWDDLSRTLGATILGFTPLLADEAGGTTQRIVLGPAADLAEATAVCGRLERASVPCEPMPYAGTPLAP</sequence>
<keyword evidence="3" id="KW-1185">Reference proteome</keyword>
<reference evidence="3" key="1">
    <citation type="journal article" date="2019" name="Int. J. Syst. Evol. Microbiol.">
        <title>The Global Catalogue of Microorganisms (GCM) 10K type strain sequencing project: providing services to taxonomists for standard genome sequencing and annotation.</title>
        <authorList>
            <consortium name="The Broad Institute Genomics Platform"/>
            <consortium name="The Broad Institute Genome Sequencing Center for Infectious Disease"/>
            <person name="Wu L."/>
            <person name="Ma J."/>
        </authorList>
    </citation>
    <scope>NUCLEOTIDE SEQUENCE [LARGE SCALE GENOMIC DNA]</scope>
    <source>
        <strain evidence="3">NBRC 112416</strain>
    </source>
</reference>
<comment type="caution">
    <text evidence="2">The sequence shown here is derived from an EMBL/GenBank/DDBJ whole genome shotgun (WGS) entry which is preliminary data.</text>
</comment>
<evidence type="ECO:0000313" key="3">
    <source>
        <dbReference type="Proteomes" id="UP001156691"/>
    </source>
</evidence>
<accession>A0ABQ5WCN2</accession>
<proteinExistence type="predicted"/>
<evidence type="ECO:0000313" key="2">
    <source>
        <dbReference type="EMBL" id="GLQ57633.1"/>
    </source>
</evidence>
<dbReference type="EMBL" id="BSNS01000024">
    <property type="protein sequence ID" value="GLQ57633.1"/>
    <property type="molecule type" value="Genomic_DNA"/>
</dbReference>
<protein>
    <recommendedName>
        <fullName evidence="4">SPOR domain-containing protein</fullName>
    </recommendedName>
</protein>
<dbReference type="Proteomes" id="UP001156691">
    <property type="component" value="Unassembled WGS sequence"/>
</dbReference>
<name>A0ABQ5WCN2_9HYPH</name>
<gene>
    <name evidence="2" type="ORF">GCM10010862_48920</name>
</gene>
<dbReference type="RefSeq" id="WP_284343013.1">
    <property type="nucleotide sequence ID" value="NZ_BSNS01000024.1"/>
</dbReference>
<evidence type="ECO:0008006" key="4">
    <source>
        <dbReference type="Google" id="ProtNLM"/>
    </source>
</evidence>